<dbReference type="PANTHER" id="PTHR23244:SF456">
    <property type="entry name" value="MULTIPLE EPIDERMAL GROWTH FACTOR-LIKE DOMAINS PROTEIN 8"/>
    <property type="match status" value="1"/>
</dbReference>
<dbReference type="Proteomes" id="UP000265618">
    <property type="component" value="Unassembled WGS sequence"/>
</dbReference>
<name>A0A391NLG3_9EUKA</name>
<organism evidence="2 3">
    <name type="scientific">Kipferlia bialata</name>
    <dbReference type="NCBI Taxonomy" id="797122"/>
    <lineage>
        <taxon>Eukaryota</taxon>
        <taxon>Metamonada</taxon>
        <taxon>Carpediemonas-like organisms</taxon>
        <taxon>Kipferlia</taxon>
    </lineage>
</organism>
<gene>
    <name evidence="2" type="ORF">KIPB_004782</name>
</gene>
<dbReference type="InterPro" id="IPR015915">
    <property type="entry name" value="Kelch-typ_b-propeller"/>
</dbReference>
<protein>
    <submittedName>
        <fullName evidence="2">Uncharacterized protein</fullName>
    </submittedName>
</protein>
<dbReference type="PANTHER" id="PTHR23244">
    <property type="entry name" value="KELCH REPEAT DOMAIN"/>
    <property type="match status" value="1"/>
</dbReference>
<dbReference type="AlphaFoldDB" id="A0A391NLG3"/>
<dbReference type="OrthoDB" id="45365at2759"/>
<dbReference type="Gene3D" id="2.120.10.80">
    <property type="entry name" value="Kelch-type beta propeller"/>
    <property type="match status" value="1"/>
</dbReference>
<sequence length="708" mass="77092">MPAEFVYTPVDLGHTSNNHPGLVYTGASSDGVTPSDTLQEGETRSVLIVGQNSVTPSTFCVLVTQDPLTSLLSCTPIPCPIPGDTKYCTADRVGDTVYVFGGQTGLSCSDSLYAYSIPTRKWRQVVQRGGHWPPARHAHASFTLGGRLYVAGGMVFSNSQSSYYTGLNSLRDCWCYDPATDEWARQGDAPLCFYLSTAAVVGGTVHLMGDSGQGRMHLSYRPQGGWVTEEALPFKAQGAAAVTIGPRVYVMTGKGVYVYHPRTRVWMQSDDLPVTLGYGRACLLGPHTPLVYSASEAVVGCMGEGHVEQLEREQREERERATKARAALQTLGAPAEFLDTLHPSTLCILPYIVAKITQLEAEIETRAKRETDKGLDPIPLCDLGAIDTLIDRVQGTDASALAVHIDRLSQYAPVAQALTRQQSALQEFLSAHPKDQLLLEGCSGLQSTLEDLHSSFHASLQTLSDMDIDPSESLTMLLDATVTVAGIDNTHTIALPPTSDGLSLPQKRAYHRGETWNDRVRELFRLADPLLECTSALHTCMAQVGGMETPDLGVCQTVEEEGRDLLQQLYTLAPKQTQALALLREYQGMTPIPEVDVMDVEYDISCIQNKLDKQRHRLTHADKLGLKEEMTTLQQRVCDMRECQACHQRLATELQEYSIFPEVAAALSVGVSGSGYAEPERVGTSGNGEGQGQGQGEGWDGEILRCQP</sequence>
<accession>A0A391NLG3</accession>
<feature type="region of interest" description="Disordered" evidence="1">
    <location>
        <begin position="678"/>
        <end position="702"/>
    </location>
</feature>
<keyword evidence="3" id="KW-1185">Reference proteome</keyword>
<evidence type="ECO:0000313" key="2">
    <source>
        <dbReference type="EMBL" id="GCA62635.1"/>
    </source>
</evidence>
<evidence type="ECO:0000256" key="1">
    <source>
        <dbReference type="SAM" id="MobiDB-lite"/>
    </source>
</evidence>
<comment type="caution">
    <text evidence="2">The sequence shown here is derived from an EMBL/GenBank/DDBJ whole genome shotgun (WGS) entry which is preliminary data.</text>
</comment>
<dbReference type="SUPFAM" id="SSF117281">
    <property type="entry name" value="Kelch motif"/>
    <property type="match status" value="1"/>
</dbReference>
<feature type="compositionally biased region" description="Gly residues" evidence="1">
    <location>
        <begin position="685"/>
        <end position="698"/>
    </location>
</feature>
<dbReference type="EMBL" id="BDIP01001058">
    <property type="protein sequence ID" value="GCA62635.1"/>
    <property type="molecule type" value="Genomic_DNA"/>
</dbReference>
<reference evidence="2 3" key="1">
    <citation type="journal article" date="2018" name="PLoS ONE">
        <title>The draft genome of Kipferlia bialata reveals reductive genome evolution in fornicate parasites.</title>
        <authorList>
            <person name="Tanifuji G."/>
            <person name="Takabayashi S."/>
            <person name="Kume K."/>
            <person name="Takagi M."/>
            <person name="Nakayama T."/>
            <person name="Kamikawa R."/>
            <person name="Inagaki Y."/>
            <person name="Hashimoto T."/>
        </authorList>
    </citation>
    <scope>NUCLEOTIDE SEQUENCE [LARGE SCALE GENOMIC DNA]</scope>
    <source>
        <strain evidence="2">NY0173</strain>
    </source>
</reference>
<evidence type="ECO:0000313" key="3">
    <source>
        <dbReference type="Proteomes" id="UP000265618"/>
    </source>
</evidence>
<proteinExistence type="predicted"/>
<dbReference type="Pfam" id="PF24681">
    <property type="entry name" value="Kelch_KLHDC2_KLHL20_DRC7"/>
    <property type="match status" value="1"/>
</dbReference>